<keyword evidence="4" id="KW-1185">Reference proteome</keyword>
<dbReference type="GeneID" id="73468841"/>
<dbReference type="OrthoDB" id="3251668at2759"/>
<dbReference type="PROSITE" id="PS50048">
    <property type="entry name" value="ZN2_CY6_FUNGAL_2"/>
    <property type="match status" value="1"/>
</dbReference>
<dbReference type="SMART" id="SM00066">
    <property type="entry name" value="GAL4"/>
    <property type="match status" value="1"/>
</dbReference>
<dbReference type="GO" id="GO:0008270">
    <property type="term" value="F:zinc ion binding"/>
    <property type="evidence" value="ECO:0007669"/>
    <property type="project" value="InterPro"/>
</dbReference>
<protein>
    <recommendedName>
        <fullName evidence="2">Zn(2)-C6 fungal-type domain-containing protein</fullName>
    </recommendedName>
</protein>
<evidence type="ECO:0000256" key="1">
    <source>
        <dbReference type="SAM" id="MobiDB-lite"/>
    </source>
</evidence>
<dbReference type="GO" id="GO:0000981">
    <property type="term" value="F:DNA-binding transcription factor activity, RNA polymerase II-specific"/>
    <property type="evidence" value="ECO:0007669"/>
    <property type="project" value="InterPro"/>
</dbReference>
<dbReference type="CDD" id="cd00067">
    <property type="entry name" value="GAL4"/>
    <property type="match status" value="1"/>
</dbReference>
<dbReference type="Proteomes" id="UP000694255">
    <property type="component" value="Unassembled WGS sequence"/>
</dbReference>
<sequence>MAKRGTNQTTREGNLFAPTSSPMKNILVRENSAIFNSSMSNTFGRLSDSRLQNDSSMATPPKKNPIKIVNEQELSRACPGGTKIAPAINEGHDITRSFHDGIVFPLIFPKRSATDTPIQSKYPLNDSGISLIRSSPMIPRVNSTEIEIDRALLTSECSNEHDILHVQNIYRNLYGESPNASTNSSVYDGQSKMNSLASTTESSRNSYLSLHLLNQRTRRSYPNILNDLDPSEHIHAKPTAGNAKNKEEILFKIDKEVKKKAPELKTYNVVLKLKRRDKLLSSESKSHTTTDSSTGSTKSSSSAFGMKRIVYPNSDTECAPKIEQLIYKKRANSYDVNYNHEKKRKLGARSKTGCWTCRVRHKACPEEKPECSQCKRLQLFCDYSVTRPPYMYEPTLQERKLKEIRMITTQYKKTTVRRKKREER</sequence>
<gene>
    <name evidence="3" type="ORF">J8A68_002040</name>
</gene>
<evidence type="ECO:0000313" key="3">
    <source>
        <dbReference type="EMBL" id="KAG7664437.1"/>
    </source>
</evidence>
<dbReference type="EMBL" id="JAGSYN010000083">
    <property type="protein sequence ID" value="KAG7664437.1"/>
    <property type="molecule type" value="Genomic_DNA"/>
</dbReference>
<dbReference type="AlphaFoldDB" id="A0A8J5QJW5"/>
<dbReference type="InterPro" id="IPR001138">
    <property type="entry name" value="Zn2Cys6_DnaBD"/>
</dbReference>
<reference evidence="3 4" key="1">
    <citation type="journal article" date="2021" name="DNA Res.">
        <title>Genome analysis of Candida subhashii reveals its hybrid nature and dual mitochondrial genome conformations.</title>
        <authorList>
            <person name="Mixao V."/>
            <person name="Hegedusova E."/>
            <person name="Saus E."/>
            <person name="Pryszcz L.P."/>
            <person name="Cillingova A."/>
            <person name="Nosek J."/>
            <person name="Gabaldon T."/>
        </authorList>
    </citation>
    <scope>NUCLEOTIDE SEQUENCE [LARGE SCALE GENOMIC DNA]</scope>
    <source>
        <strain evidence="3 4">CBS 10753</strain>
    </source>
</reference>
<dbReference type="RefSeq" id="XP_049264669.1">
    <property type="nucleotide sequence ID" value="XM_049405749.1"/>
</dbReference>
<feature type="region of interest" description="Disordered" evidence="1">
    <location>
        <begin position="279"/>
        <end position="301"/>
    </location>
</feature>
<feature type="domain" description="Zn(2)-C6 fungal-type" evidence="2">
    <location>
        <begin position="353"/>
        <end position="383"/>
    </location>
</feature>
<dbReference type="PROSITE" id="PS00463">
    <property type="entry name" value="ZN2_CY6_FUNGAL_1"/>
    <property type="match status" value="1"/>
</dbReference>
<evidence type="ECO:0000259" key="2">
    <source>
        <dbReference type="PROSITE" id="PS50048"/>
    </source>
</evidence>
<name>A0A8J5QJW5_9ASCO</name>
<dbReference type="Pfam" id="PF00172">
    <property type="entry name" value="Zn_clus"/>
    <property type="match status" value="1"/>
</dbReference>
<organism evidence="3 4">
    <name type="scientific">[Candida] subhashii</name>
    <dbReference type="NCBI Taxonomy" id="561895"/>
    <lineage>
        <taxon>Eukaryota</taxon>
        <taxon>Fungi</taxon>
        <taxon>Dikarya</taxon>
        <taxon>Ascomycota</taxon>
        <taxon>Saccharomycotina</taxon>
        <taxon>Pichiomycetes</taxon>
        <taxon>Debaryomycetaceae</taxon>
        <taxon>Spathaspora</taxon>
    </lineage>
</organism>
<feature type="compositionally biased region" description="Low complexity" evidence="1">
    <location>
        <begin position="289"/>
        <end position="301"/>
    </location>
</feature>
<accession>A0A8J5QJW5</accession>
<comment type="caution">
    <text evidence="3">The sequence shown here is derived from an EMBL/GenBank/DDBJ whole genome shotgun (WGS) entry which is preliminary data.</text>
</comment>
<proteinExistence type="predicted"/>
<feature type="compositionally biased region" description="Basic and acidic residues" evidence="1">
    <location>
        <begin position="279"/>
        <end position="288"/>
    </location>
</feature>
<evidence type="ECO:0000313" key="4">
    <source>
        <dbReference type="Proteomes" id="UP000694255"/>
    </source>
</evidence>